<feature type="binding site" evidence="8">
    <location>
        <position position="211"/>
    </location>
    <ligand>
        <name>Zn(2+)</name>
        <dbReference type="ChEBI" id="CHEBI:29105"/>
        <label>1</label>
        <note>catalytic</note>
    </ligand>
</feature>
<keyword evidence="6 8" id="KW-0378">Hydrolase</keyword>
<dbReference type="Gene3D" id="3.60.15.10">
    <property type="entry name" value="Ribonuclease Z/Hydroxyacylglutathione hydrolase-like"/>
    <property type="match status" value="1"/>
</dbReference>
<evidence type="ECO:0000256" key="1">
    <source>
        <dbReference type="ARBA" id="ARBA00011738"/>
    </source>
</evidence>
<feature type="binding site" evidence="8">
    <location>
        <position position="65"/>
    </location>
    <ligand>
        <name>Zn(2+)</name>
        <dbReference type="ChEBI" id="CHEBI:29105"/>
        <label>1</label>
        <note>catalytic</note>
    </ligand>
</feature>
<dbReference type="Proteomes" id="UP000626786">
    <property type="component" value="Unassembled WGS sequence"/>
</dbReference>
<evidence type="ECO:0000313" key="10">
    <source>
        <dbReference type="EMBL" id="MBD7983223.1"/>
    </source>
</evidence>
<evidence type="ECO:0000256" key="6">
    <source>
        <dbReference type="ARBA" id="ARBA00022801"/>
    </source>
</evidence>
<protein>
    <recommendedName>
        <fullName evidence="8">Ribonuclease Z</fullName>
        <shortName evidence="8">RNase Z</shortName>
        <ecNumber evidence="8">3.1.26.11</ecNumber>
    </recommendedName>
    <alternativeName>
        <fullName evidence="8">tRNA 3 endonuclease</fullName>
    </alternativeName>
    <alternativeName>
        <fullName evidence="8">tRNase Z</fullName>
    </alternativeName>
</protein>
<feature type="domain" description="Metallo-beta-lactamase" evidence="9">
    <location>
        <begin position="18"/>
        <end position="269"/>
    </location>
</feature>
<comment type="similarity">
    <text evidence="8">Belongs to the RNase Z family.</text>
</comment>
<keyword evidence="5 8" id="KW-0255">Endonuclease</keyword>
<reference evidence="10 11" key="1">
    <citation type="submission" date="2020-08" db="EMBL/GenBank/DDBJ databases">
        <title>A Genomic Blueprint of the Chicken Gut Microbiome.</title>
        <authorList>
            <person name="Gilroy R."/>
            <person name="Ravi A."/>
            <person name="Getino M."/>
            <person name="Pursley I."/>
            <person name="Horton D.L."/>
            <person name="Alikhan N.-F."/>
            <person name="Baker D."/>
            <person name="Gharbi K."/>
            <person name="Hall N."/>
            <person name="Watson M."/>
            <person name="Adriaenssens E.M."/>
            <person name="Foster-Nyarko E."/>
            <person name="Jarju S."/>
            <person name="Secka A."/>
            <person name="Antonio M."/>
            <person name="Oren A."/>
            <person name="Chaudhuri R."/>
            <person name="La Ragione R.M."/>
            <person name="Hildebrand F."/>
            <person name="Pallen M.J."/>
        </authorList>
    </citation>
    <scope>NUCLEOTIDE SEQUENCE [LARGE SCALE GENOMIC DNA]</scope>
    <source>
        <strain evidence="10 11">Sa2YVA2</strain>
    </source>
</reference>
<comment type="subunit">
    <text evidence="1 8">Homodimer.</text>
</comment>
<feature type="binding site" evidence="8">
    <location>
        <position position="63"/>
    </location>
    <ligand>
        <name>Zn(2+)</name>
        <dbReference type="ChEBI" id="CHEBI:29105"/>
        <label>1</label>
        <note>catalytic</note>
    </ligand>
</feature>
<organism evidence="10 11">
    <name type="scientific">Sporosarcina quadrami</name>
    <dbReference type="NCBI Taxonomy" id="2762234"/>
    <lineage>
        <taxon>Bacteria</taxon>
        <taxon>Bacillati</taxon>
        <taxon>Bacillota</taxon>
        <taxon>Bacilli</taxon>
        <taxon>Bacillales</taxon>
        <taxon>Caryophanaceae</taxon>
        <taxon>Sporosarcina</taxon>
    </lineage>
</organism>
<sequence length="314" mass="34911">MELEFLGTGAGMPSKQRNTSSLLLNLSAEKEGYWMFDCGEATQHQMLHTSIKPRKVNRIFITHLHGDHIFGLPGFLGSRSFLGGQEELTVYGPAGLKEWILSTLRLTKTHLTYPLTIVEISEGVVFENDRFKVLTKELQHVIPCFGYRIEQKPLPGKLLIDKAFEAGVPKGPLLKKLKDGEDVTLEDGTIVYSSNMTGDSQQGFIVTILGDTRICKSAVDLADHADILVHEATFDMETGELAKDYGHSTIGDAAMTAKKANVKVLIANHISARFMPGDISRLKEQGRTFFTELHIAEDFSSFEWKNGQLLKKQS</sequence>
<evidence type="ECO:0000259" key="9">
    <source>
        <dbReference type="SMART" id="SM00849"/>
    </source>
</evidence>
<feature type="binding site" evidence="8">
    <location>
        <position position="140"/>
    </location>
    <ligand>
        <name>Zn(2+)</name>
        <dbReference type="ChEBI" id="CHEBI:29105"/>
        <label>1</label>
        <note>catalytic</note>
    </ligand>
</feature>
<feature type="binding site" evidence="8">
    <location>
        <position position="211"/>
    </location>
    <ligand>
        <name>Zn(2+)</name>
        <dbReference type="ChEBI" id="CHEBI:29105"/>
        <label>2</label>
        <note>catalytic</note>
    </ligand>
</feature>
<evidence type="ECO:0000256" key="2">
    <source>
        <dbReference type="ARBA" id="ARBA00022694"/>
    </source>
</evidence>
<dbReference type="RefSeq" id="WP_191692857.1">
    <property type="nucleotide sequence ID" value="NZ_JACSQN010000001.1"/>
</dbReference>
<comment type="function">
    <text evidence="8">Zinc phosphodiesterase, which displays some tRNA 3'-processing endonuclease activity. Probably involved in tRNA maturation, by removing a 3'-trailer from precursor tRNA.</text>
</comment>
<evidence type="ECO:0000256" key="5">
    <source>
        <dbReference type="ARBA" id="ARBA00022759"/>
    </source>
</evidence>
<evidence type="ECO:0000256" key="3">
    <source>
        <dbReference type="ARBA" id="ARBA00022722"/>
    </source>
</evidence>
<dbReference type="Pfam" id="PF23023">
    <property type="entry name" value="Anti-Pycsar_Apyc1"/>
    <property type="match status" value="1"/>
</dbReference>
<keyword evidence="4 8" id="KW-0479">Metal-binding</keyword>
<dbReference type="PANTHER" id="PTHR46018">
    <property type="entry name" value="ZINC PHOSPHODIESTERASE ELAC PROTEIN 1"/>
    <property type="match status" value="1"/>
</dbReference>
<feature type="active site" description="Proton acceptor" evidence="8">
    <location>
        <position position="67"/>
    </location>
</feature>
<keyword evidence="3 8" id="KW-0540">Nuclease</keyword>
<comment type="caution">
    <text evidence="10">The sequence shown here is derived from an EMBL/GenBank/DDBJ whole genome shotgun (WGS) entry which is preliminary data.</text>
</comment>
<feature type="binding site" evidence="8">
    <location>
        <position position="67"/>
    </location>
    <ligand>
        <name>Zn(2+)</name>
        <dbReference type="ChEBI" id="CHEBI:29105"/>
        <label>2</label>
        <note>catalytic</note>
    </ligand>
</feature>
<dbReference type="EC" id="3.1.26.11" evidence="8"/>
<dbReference type="EMBL" id="JACSQN010000001">
    <property type="protein sequence ID" value="MBD7983223.1"/>
    <property type="molecule type" value="Genomic_DNA"/>
</dbReference>
<name>A0ABR8U5E5_9BACL</name>
<evidence type="ECO:0000256" key="8">
    <source>
        <dbReference type="HAMAP-Rule" id="MF_01818"/>
    </source>
</evidence>
<feature type="binding site" evidence="8">
    <location>
        <position position="269"/>
    </location>
    <ligand>
        <name>Zn(2+)</name>
        <dbReference type="ChEBI" id="CHEBI:29105"/>
        <label>2</label>
        <note>catalytic</note>
    </ligand>
</feature>
<dbReference type="SUPFAM" id="SSF56281">
    <property type="entry name" value="Metallo-hydrolase/oxidoreductase"/>
    <property type="match status" value="1"/>
</dbReference>
<dbReference type="PANTHER" id="PTHR46018:SF2">
    <property type="entry name" value="ZINC PHOSPHODIESTERASE ELAC PROTEIN 1"/>
    <property type="match status" value="1"/>
</dbReference>
<dbReference type="InterPro" id="IPR036866">
    <property type="entry name" value="RibonucZ/Hydroxyglut_hydro"/>
</dbReference>
<keyword evidence="2 8" id="KW-0819">tRNA processing</keyword>
<dbReference type="InterPro" id="IPR013471">
    <property type="entry name" value="RNase_Z/BN"/>
</dbReference>
<dbReference type="HAMAP" id="MF_01818">
    <property type="entry name" value="RNase_Z_BN"/>
    <property type="match status" value="1"/>
</dbReference>
<accession>A0ABR8U5E5</accession>
<evidence type="ECO:0000313" key="11">
    <source>
        <dbReference type="Proteomes" id="UP000626786"/>
    </source>
</evidence>
<feature type="binding site" evidence="8">
    <location>
        <position position="68"/>
    </location>
    <ligand>
        <name>Zn(2+)</name>
        <dbReference type="ChEBI" id="CHEBI:29105"/>
        <label>2</label>
        <note>catalytic</note>
    </ligand>
</feature>
<proteinExistence type="inferred from homology"/>
<keyword evidence="7 8" id="KW-0862">Zinc</keyword>
<evidence type="ECO:0000256" key="7">
    <source>
        <dbReference type="ARBA" id="ARBA00022833"/>
    </source>
</evidence>
<comment type="cofactor">
    <cofactor evidence="8">
        <name>Zn(2+)</name>
        <dbReference type="ChEBI" id="CHEBI:29105"/>
    </cofactor>
    <text evidence="8">Binds 2 Zn(2+) ions.</text>
</comment>
<evidence type="ECO:0000256" key="4">
    <source>
        <dbReference type="ARBA" id="ARBA00022723"/>
    </source>
</evidence>
<dbReference type="GO" id="GO:0042781">
    <property type="term" value="F:3'-tRNA processing endoribonuclease activity"/>
    <property type="evidence" value="ECO:0007669"/>
    <property type="project" value="UniProtKB-EC"/>
</dbReference>
<comment type="catalytic activity">
    <reaction evidence="8">
        <text>Endonucleolytic cleavage of RNA, removing extra 3' nucleotides from tRNA precursor, generating 3' termini of tRNAs. A 3'-hydroxy group is left at the tRNA terminus and a 5'-phosphoryl group is left at the trailer molecule.</text>
        <dbReference type="EC" id="3.1.26.11"/>
    </reaction>
</comment>
<gene>
    <name evidence="8 10" type="primary">rnz</name>
    <name evidence="10" type="ORF">H9649_01410</name>
</gene>
<dbReference type="NCBIfam" id="TIGR02651">
    <property type="entry name" value="RNase_Z"/>
    <property type="match status" value="1"/>
</dbReference>
<dbReference type="InterPro" id="IPR001279">
    <property type="entry name" value="Metallo-B-lactamas"/>
</dbReference>
<dbReference type="SMART" id="SM00849">
    <property type="entry name" value="Lactamase_B"/>
    <property type="match status" value="1"/>
</dbReference>
<dbReference type="CDD" id="cd07717">
    <property type="entry name" value="RNaseZ_ZiPD-like_MBL-fold"/>
    <property type="match status" value="1"/>
</dbReference>
<keyword evidence="11" id="KW-1185">Reference proteome</keyword>
<dbReference type="NCBIfam" id="NF000801">
    <property type="entry name" value="PRK00055.1-3"/>
    <property type="match status" value="1"/>
</dbReference>